<dbReference type="EMBL" id="BMAW01013307">
    <property type="protein sequence ID" value="GFT33166.1"/>
    <property type="molecule type" value="Genomic_DNA"/>
</dbReference>
<proteinExistence type="predicted"/>
<protein>
    <submittedName>
        <fullName evidence="1">Uncharacterized protein</fullName>
    </submittedName>
</protein>
<dbReference type="AlphaFoldDB" id="A0A8X6NUN6"/>
<evidence type="ECO:0000313" key="2">
    <source>
        <dbReference type="Proteomes" id="UP000887013"/>
    </source>
</evidence>
<accession>A0A8X6NUN6</accession>
<reference evidence="1" key="1">
    <citation type="submission" date="2020-08" db="EMBL/GenBank/DDBJ databases">
        <title>Multicomponent nature underlies the extraordinary mechanical properties of spider dragline silk.</title>
        <authorList>
            <person name="Kono N."/>
            <person name="Nakamura H."/>
            <person name="Mori M."/>
            <person name="Yoshida Y."/>
            <person name="Ohtoshi R."/>
            <person name="Malay A.D."/>
            <person name="Moran D.A.P."/>
            <person name="Tomita M."/>
            <person name="Numata K."/>
            <person name="Arakawa K."/>
        </authorList>
    </citation>
    <scope>NUCLEOTIDE SEQUENCE</scope>
</reference>
<name>A0A8X6NUN6_NEPPI</name>
<comment type="caution">
    <text evidence="1">The sequence shown here is derived from an EMBL/GenBank/DDBJ whole genome shotgun (WGS) entry which is preliminary data.</text>
</comment>
<dbReference type="Proteomes" id="UP000887013">
    <property type="component" value="Unassembled WGS sequence"/>
</dbReference>
<keyword evidence="2" id="KW-1185">Reference proteome</keyword>
<evidence type="ECO:0000313" key="1">
    <source>
        <dbReference type="EMBL" id="GFT33166.1"/>
    </source>
</evidence>
<sequence length="97" mass="11248">MDRYISYDNTDQTLVPRHFPNELHSYNHFAPRATVGSRREITCTETHCYPILNFNTFLGDHFSETRNEFCVSKRPQKHSPTHTPQLVPMLCSAGSIH</sequence>
<organism evidence="1 2">
    <name type="scientific">Nephila pilipes</name>
    <name type="common">Giant wood spider</name>
    <name type="synonym">Nephila maculata</name>
    <dbReference type="NCBI Taxonomy" id="299642"/>
    <lineage>
        <taxon>Eukaryota</taxon>
        <taxon>Metazoa</taxon>
        <taxon>Ecdysozoa</taxon>
        <taxon>Arthropoda</taxon>
        <taxon>Chelicerata</taxon>
        <taxon>Arachnida</taxon>
        <taxon>Araneae</taxon>
        <taxon>Araneomorphae</taxon>
        <taxon>Entelegynae</taxon>
        <taxon>Araneoidea</taxon>
        <taxon>Nephilidae</taxon>
        <taxon>Nephila</taxon>
    </lineage>
</organism>
<gene>
    <name evidence="1" type="ORF">NPIL_640241</name>
</gene>